<keyword evidence="2 4" id="KW-0479">Metal-binding</keyword>
<comment type="cofactor">
    <cofactor evidence="4">
        <name>Mn(2+)</name>
        <dbReference type="ChEBI" id="CHEBI:29035"/>
    </cofactor>
    <text evidence="4">Binds 2 manganese ions per subunit.</text>
</comment>
<organism evidence="6 7">
    <name type="scientific">Leisingera aquaemixtae</name>
    <dbReference type="NCBI Taxonomy" id="1396826"/>
    <lineage>
        <taxon>Bacteria</taxon>
        <taxon>Pseudomonadati</taxon>
        <taxon>Pseudomonadota</taxon>
        <taxon>Alphaproteobacteria</taxon>
        <taxon>Rhodobacterales</taxon>
        <taxon>Roseobacteraceae</taxon>
        <taxon>Leisingera</taxon>
    </lineage>
</organism>
<dbReference type="SUPFAM" id="SSF52768">
    <property type="entry name" value="Arginase/deacetylase"/>
    <property type="match status" value="1"/>
</dbReference>
<evidence type="ECO:0000256" key="4">
    <source>
        <dbReference type="PIRSR" id="PIRSR036979-1"/>
    </source>
</evidence>
<dbReference type="RefSeq" id="WP_058288081.1">
    <property type="nucleotide sequence ID" value="NZ_CYSR01000040.1"/>
</dbReference>
<feature type="binding site" evidence="4">
    <location>
        <position position="138"/>
    </location>
    <ligand>
        <name>Mn(2+)</name>
        <dbReference type="ChEBI" id="CHEBI:29035"/>
        <label>1</label>
    </ligand>
</feature>
<dbReference type="InterPro" id="IPR005925">
    <property type="entry name" value="Agmatinase-rel"/>
</dbReference>
<dbReference type="InterPro" id="IPR020855">
    <property type="entry name" value="Ureohydrolase_Mn_BS"/>
</dbReference>
<evidence type="ECO:0000256" key="2">
    <source>
        <dbReference type="ARBA" id="ARBA00022723"/>
    </source>
</evidence>
<feature type="binding site" evidence="4">
    <location>
        <position position="161"/>
    </location>
    <ligand>
        <name>Mn(2+)</name>
        <dbReference type="ChEBI" id="CHEBI:29035"/>
        <label>1</label>
    </ligand>
</feature>
<dbReference type="STRING" id="1396826.PHA8399_04293"/>
<dbReference type="PANTHER" id="PTHR11358:SF26">
    <property type="entry name" value="GUANIDINO ACID HYDROLASE, MITOCHONDRIAL"/>
    <property type="match status" value="1"/>
</dbReference>
<accession>A0A0P1HET3</accession>
<dbReference type="NCBIfam" id="TIGR01230">
    <property type="entry name" value="agmatinase"/>
    <property type="match status" value="1"/>
</dbReference>
<reference evidence="6 7" key="1">
    <citation type="submission" date="2015-09" db="EMBL/GenBank/DDBJ databases">
        <authorList>
            <consortium name="Swine Surveillance"/>
        </authorList>
    </citation>
    <scope>NUCLEOTIDE SEQUENCE [LARGE SCALE GENOMIC DNA]</scope>
    <source>
        <strain evidence="6 7">CECT 8399</strain>
    </source>
</reference>
<dbReference type="InterPro" id="IPR006035">
    <property type="entry name" value="Ureohydrolase"/>
</dbReference>
<dbReference type="EC" id="3.5.3.11" evidence="6"/>
<dbReference type="AlphaFoldDB" id="A0A0P1HET3"/>
<dbReference type="InterPro" id="IPR023696">
    <property type="entry name" value="Ureohydrolase_dom_sf"/>
</dbReference>
<gene>
    <name evidence="6" type="primary">speB_2</name>
    <name evidence="6" type="ORF">PHA8399_04293</name>
</gene>
<evidence type="ECO:0000313" key="7">
    <source>
        <dbReference type="Proteomes" id="UP000051326"/>
    </source>
</evidence>
<evidence type="ECO:0000256" key="1">
    <source>
        <dbReference type="ARBA" id="ARBA00009227"/>
    </source>
</evidence>
<dbReference type="PANTHER" id="PTHR11358">
    <property type="entry name" value="ARGINASE/AGMATINASE"/>
    <property type="match status" value="1"/>
</dbReference>
<dbReference type="CDD" id="cd11592">
    <property type="entry name" value="Agmatinase_PAH"/>
    <property type="match status" value="1"/>
</dbReference>
<dbReference type="PROSITE" id="PS51409">
    <property type="entry name" value="ARGINASE_2"/>
    <property type="match status" value="1"/>
</dbReference>
<dbReference type="GO" id="GO:0033389">
    <property type="term" value="P:putrescine biosynthetic process from arginine, via agmatine"/>
    <property type="evidence" value="ECO:0007669"/>
    <property type="project" value="TreeGrafter"/>
</dbReference>
<evidence type="ECO:0000256" key="3">
    <source>
        <dbReference type="ARBA" id="ARBA00022801"/>
    </source>
</evidence>
<evidence type="ECO:0000256" key="5">
    <source>
        <dbReference type="RuleBase" id="RU003684"/>
    </source>
</evidence>
<evidence type="ECO:0000313" key="6">
    <source>
        <dbReference type="EMBL" id="CUI02131.1"/>
    </source>
</evidence>
<dbReference type="Gene3D" id="3.40.800.10">
    <property type="entry name" value="Ureohydrolase domain"/>
    <property type="match status" value="1"/>
</dbReference>
<proteinExistence type="inferred from homology"/>
<dbReference type="GO" id="GO:0046872">
    <property type="term" value="F:metal ion binding"/>
    <property type="evidence" value="ECO:0007669"/>
    <property type="project" value="UniProtKB-KW"/>
</dbReference>
<dbReference type="NCBIfam" id="NF002564">
    <property type="entry name" value="PRK02190.1"/>
    <property type="match status" value="1"/>
</dbReference>
<feature type="binding site" evidence="4">
    <location>
        <position position="244"/>
    </location>
    <ligand>
        <name>Mn(2+)</name>
        <dbReference type="ChEBI" id="CHEBI:29035"/>
        <label>1</label>
    </ligand>
</feature>
<dbReference type="PROSITE" id="PS01053">
    <property type="entry name" value="ARGINASE_1"/>
    <property type="match status" value="1"/>
</dbReference>
<dbReference type="PIRSF" id="PIRSF036979">
    <property type="entry name" value="Arginase"/>
    <property type="match status" value="1"/>
</dbReference>
<feature type="binding site" evidence="4">
    <location>
        <position position="163"/>
    </location>
    <ligand>
        <name>Mn(2+)</name>
        <dbReference type="ChEBI" id="CHEBI:29035"/>
        <label>1</label>
    </ligand>
</feature>
<keyword evidence="3 5" id="KW-0378">Hydrolase</keyword>
<feature type="binding site" evidence="4">
    <location>
        <position position="165"/>
    </location>
    <ligand>
        <name>Mn(2+)</name>
        <dbReference type="ChEBI" id="CHEBI:29035"/>
        <label>1</label>
    </ligand>
</feature>
<sequence>MALEDAKHMIDHAFTREDLKGLSFEITFGGATSFLRRKYTKDLTGVDIAVTGVPFDQAVTNRPGTRLGPRAIREASALQSPDEPYGWPHKPLSTLAIADYGDLAFDHANVPEFPAALTEHIRGILAADTSSVVLGGDHYISFPVLKAYAEKYGPISLLQFDAHTDTWPDDNMERVDHGTMFYKAVKTGIVDPKTSVQVGIRTTNEDTLGVNIIDAPTVHEIGPVETARRIKEILGDRPTYLTFDIDCLDPAYAPGTGTPVWGGLSSAQVARILRGIAGINIKGGDVVEVSPPFDTTGATAIAGAHVATEIICLLGWNMRDND</sequence>
<dbReference type="GO" id="GO:0008783">
    <property type="term" value="F:agmatinase activity"/>
    <property type="evidence" value="ECO:0007669"/>
    <property type="project" value="UniProtKB-EC"/>
</dbReference>
<dbReference type="EMBL" id="CYSR01000040">
    <property type="protein sequence ID" value="CUI02131.1"/>
    <property type="molecule type" value="Genomic_DNA"/>
</dbReference>
<dbReference type="Pfam" id="PF00491">
    <property type="entry name" value="Arginase"/>
    <property type="match status" value="1"/>
</dbReference>
<dbReference type="Proteomes" id="UP000051326">
    <property type="component" value="Unassembled WGS sequence"/>
</dbReference>
<comment type="similarity">
    <text evidence="1">Belongs to the arginase family. Agmatinase subfamily.</text>
</comment>
<feature type="binding site" evidence="4">
    <location>
        <position position="246"/>
    </location>
    <ligand>
        <name>Mn(2+)</name>
        <dbReference type="ChEBI" id="CHEBI:29035"/>
        <label>1</label>
    </ligand>
</feature>
<name>A0A0P1HET3_9RHOB</name>
<protein>
    <submittedName>
        <fullName evidence="6">Agmatinase</fullName>
        <ecNumber evidence="6">3.5.3.11</ecNumber>
    </submittedName>
</protein>
<keyword evidence="4" id="KW-0464">Manganese</keyword>